<evidence type="ECO:0000256" key="4">
    <source>
        <dbReference type="SAM" id="MobiDB-lite"/>
    </source>
</evidence>
<feature type="transmembrane region" description="Helical" evidence="5">
    <location>
        <begin position="26"/>
        <end position="45"/>
    </location>
</feature>
<dbReference type="Proteomes" id="UP001164959">
    <property type="component" value="Chromosome"/>
</dbReference>
<dbReference type="PROSITE" id="PS51677">
    <property type="entry name" value="NODB"/>
    <property type="match status" value="1"/>
</dbReference>
<reference evidence="7" key="1">
    <citation type="submission" date="2022-11" db="EMBL/GenBank/DDBJ databases">
        <title>Identification and genomic analyses of a novel endophytic actinobacterium Streptomyces endophytica sp. nov. with potential for biocontrol of Yam anthracnose.</title>
        <authorList>
            <person name="Huang X."/>
        </authorList>
    </citation>
    <scope>NUCLEOTIDE SEQUENCE</scope>
    <source>
        <strain evidence="7">HNM0140</strain>
    </source>
</reference>
<keyword evidence="3 7" id="KW-0808">Transferase</keyword>
<dbReference type="SUPFAM" id="SSF88713">
    <property type="entry name" value="Glycoside hydrolase/deacetylase"/>
    <property type="match status" value="1"/>
</dbReference>
<dbReference type="Pfam" id="PF01522">
    <property type="entry name" value="Polysacc_deac_1"/>
    <property type="match status" value="1"/>
</dbReference>
<dbReference type="GO" id="GO:0016757">
    <property type="term" value="F:glycosyltransferase activity"/>
    <property type="evidence" value="ECO:0007669"/>
    <property type="project" value="UniProtKB-KW"/>
</dbReference>
<dbReference type="InterPro" id="IPR002509">
    <property type="entry name" value="NODB_dom"/>
</dbReference>
<dbReference type="InterPro" id="IPR011330">
    <property type="entry name" value="Glyco_hydro/deAcase_b/a-brl"/>
</dbReference>
<keyword evidence="5" id="KW-1133">Transmembrane helix</keyword>
<organism evidence="7 8">
    <name type="scientific">Streptomyces endophytica</name>
    <dbReference type="NCBI Taxonomy" id="2991496"/>
    <lineage>
        <taxon>Bacteria</taxon>
        <taxon>Bacillati</taxon>
        <taxon>Actinomycetota</taxon>
        <taxon>Actinomycetes</taxon>
        <taxon>Kitasatosporales</taxon>
        <taxon>Streptomycetaceae</taxon>
        <taxon>Streptomyces</taxon>
    </lineage>
</organism>
<dbReference type="EMBL" id="CP110636">
    <property type="protein sequence ID" value="UZJ30301.1"/>
    <property type="molecule type" value="Genomic_DNA"/>
</dbReference>
<proteinExistence type="inferred from homology"/>
<keyword evidence="5" id="KW-0812">Transmembrane</keyword>
<dbReference type="PANTHER" id="PTHR43630">
    <property type="entry name" value="POLY-BETA-1,6-N-ACETYL-D-GLUCOSAMINE SYNTHASE"/>
    <property type="match status" value="1"/>
</dbReference>
<feature type="transmembrane region" description="Helical" evidence="5">
    <location>
        <begin position="642"/>
        <end position="662"/>
    </location>
</feature>
<feature type="domain" description="NodB homology" evidence="6">
    <location>
        <begin position="93"/>
        <end position="280"/>
    </location>
</feature>
<feature type="compositionally biased region" description="Pro residues" evidence="4">
    <location>
        <begin position="794"/>
        <end position="805"/>
    </location>
</feature>
<feature type="compositionally biased region" description="Basic and acidic residues" evidence="4">
    <location>
        <begin position="775"/>
        <end position="793"/>
    </location>
</feature>
<name>A0ABY6P924_9ACTN</name>
<gene>
    <name evidence="7" type="ORF">OJ254_07760</name>
</gene>
<dbReference type="Gene3D" id="3.20.20.370">
    <property type="entry name" value="Glycoside hydrolase/deacetylase"/>
    <property type="match status" value="1"/>
</dbReference>
<feature type="region of interest" description="Disordered" evidence="4">
    <location>
        <begin position="717"/>
        <end position="805"/>
    </location>
</feature>
<evidence type="ECO:0000256" key="3">
    <source>
        <dbReference type="ARBA" id="ARBA00022679"/>
    </source>
</evidence>
<dbReference type="InterPro" id="IPR029044">
    <property type="entry name" value="Nucleotide-diphossugar_trans"/>
</dbReference>
<keyword evidence="5" id="KW-0472">Membrane</keyword>
<feature type="compositionally biased region" description="Pro residues" evidence="4">
    <location>
        <begin position="752"/>
        <end position="765"/>
    </location>
</feature>
<keyword evidence="2 7" id="KW-0328">Glycosyltransferase</keyword>
<dbReference type="SUPFAM" id="SSF53448">
    <property type="entry name" value="Nucleotide-diphospho-sugar transferases"/>
    <property type="match status" value="1"/>
</dbReference>
<dbReference type="PANTHER" id="PTHR43630:SF1">
    <property type="entry name" value="POLY-BETA-1,6-N-ACETYL-D-GLUCOSAMINE SYNTHASE"/>
    <property type="match status" value="1"/>
</dbReference>
<evidence type="ECO:0000256" key="1">
    <source>
        <dbReference type="ARBA" id="ARBA00006739"/>
    </source>
</evidence>
<protein>
    <submittedName>
        <fullName evidence="7">Glycosyltransferase</fullName>
        <ecNumber evidence="7">2.4.-.-</ecNumber>
    </submittedName>
</protein>
<dbReference type="EC" id="2.4.-.-" evidence="7"/>
<evidence type="ECO:0000259" key="6">
    <source>
        <dbReference type="PROSITE" id="PS51677"/>
    </source>
</evidence>
<comment type="similarity">
    <text evidence="1">Belongs to the glycosyltransferase 2 family.</text>
</comment>
<dbReference type="Pfam" id="PF13641">
    <property type="entry name" value="Glyco_tranf_2_3"/>
    <property type="match status" value="1"/>
</dbReference>
<feature type="compositionally biased region" description="Low complexity" evidence="4">
    <location>
        <begin position="736"/>
        <end position="751"/>
    </location>
</feature>
<evidence type="ECO:0000313" key="7">
    <source>
        <dbReference type="EMBL" id="UZJ30301.1"/>
    </source>
</evidence>
<dbReference type="CDD" id="cd06423">
    <property type="entry name" value="CESA_like"/>
    <property type="match status" value="1"/>
</dbReference>
<dbReference type="Gene3D" id="3.90.550.10">
    <property type="entry name" value="Spore Coat Polysaccharide Biosynthesis Protein SpsA, Chain A"/>
    <property type="match status" value="1"/>
</dbReference>
<feature type="transmembrane region" description="Helical" evidence="5">
    <location>
        <begin position="607"/>
        <end position="636"/>
    </location>
</feature>
<evidence type="ECO:0000256" key="2">
    <source>
        <dbReference type="ARBA" id="ARBA00022676"/>
    </source>
</evidence>
<evidence type="ECO:0000256" key="5">
    <source>
        <dbReference type="SAM" id="Phobius"/>
    </source>
</evidence>
<sequence>MTDRRHRNAPARRHGRTRRITPRAHWLLLSVLVVTLSTALLLQGYTHHMFKITSDAVTGARGRHEAVPGRVTHGGPVIADAATSAHTARVKDRTLALTFDDGPDPVWTPRILDVLRRNHVHATFFVVGTQVVAHPELVRRIVAEGHQIGIHTFTHSDLAHLAPWQRSLELRETQLAVAGAAGVTTALLRPPYSSENDALNDADWSVLRQADTAGYVTVLATRDAEDWQRPGVHRVLAHATPHGHAGQIVLMHDGGGDRSQTVAALGALIPRLKAQGFRFATVGASVGMAAPVRPAGPGDHLQGVALIGLLQGGDWTVWMLGVLMYAAGAISVLRAAVVLIAARRHRRLRTGPRGRSWGPPVTEPVSVIVPAYNESAGIEAAVRSLLASDHPVEIIVVDDGSTDGTADLVESLHLPGVRVIRQQNAGKPAALNTGLAAAACELVVMVDGDTVFESDTVRTIVQPFADPRVGAVSGNAKVVNRGGLLGRWQHIEYVVGFNLDRRLFDLAECMPTVPGAVGAFRRRALLALGGVSDVTLAEDTDLTMALCRAGWRVVYEEGAVAWTEAPASLNALWRQRYRWCYGTLQAMWKHRGALVQRGAAGKLGRRGLVYLLLFQVLLPLLAPVVDIFALYGLLFLDPVRIIGLWLAFLLLQLLMGRYAFHLDGERPGPLWSLPLQQLVYRQLMYLVVIQSVFTAVSGSRLRWQRMERYGSLRAPAGAEAPGHGLPGQDPAPVQPAPYEALPQPAPYEALPQPAPYEAPPQPAPYDPFHQPEVYADFHRPAPYDRFHRAEPHDVPPQPPPHHGYR</sequence>
<accession>A0ABY6P924</accession>
<feature type="transmembrane region" description="Helical" evidence="5">
    <location>
        <begin position="315"/>
        <end position="342"/>
    </location>
</feature>
<keyword evidence="8" id="KW-1185">Reference proteome</keyword>
<evidence type="ECO:0000313" key="8">
    <source>
        <dbReference type="Proteomes" id="UP001164959"/>
    </source>
</evidence>
<dbReference type="RefSeq" id="WP_265361755.1">
    <property type="nucleotide sequence ID" value="NZ_CP110636.1"/>
</dbReference>